<keyword evidence="3" id="KW-1185">Reference proteome</keyword>
<gene>
    <name evidence="2" type="ORF">AVEN_20373_1</name>
</gene>
<dbReference type="OrthoDB" id="6435233at2759"/>
<reference evidence="2 3" key="1">
    <citation type="journal article" date="2019" name="Sci. Rep.">
        <title>Orb-weaving spider Araneus ventricosus genome elucidates the spidroin gene catalogue.</title>
        <authorList>
            <person name="Kono N."/>
            <person name="Nakamura H."/>
            <person name="Ohtoshi R."/>
            <person name="Moran D.A.P."/>
            <person name="Shinohara A."/>
            <person name="Yoshida Y."/>
            <person name="Fujiwara M."/>
            <person name="Mori M."/>
            <person name="Tomita M."/>
            <person name="Arakawa K."/>
        </authorList>
    </citation>
    <scope>NUCLEOTIDE SEQUENCE [LARGE SCALE GENOMIC DNA]</scope>
</reference>
<dbReference type="Proteomes" id="UP000499080">
    <property type="component" value="Unassembled WGS sequence"/>
</dbReference>
<dbReference type="Pfam" id="PF01498">
    <property type="entry name" value="HTH_Tnp_Tc3_2"/>
    <property type="match status" value="1"/>
</dbReference>
<proteinExistence type="predicted"/>
<dbReference type="InterPro" id="IPR002492">
    <property type="entry name" value="Transposase_Tc1-like"/>
</dbReference>
<evidence type="ECO:0000313" key="3">
    <source>
        <dbReference type="Proteomes" id="UP000499080"/>
    </source>
</evidence>
<sequence>MLLKHTMSFKYLRTEIDRKDLRNLTTCMKGNIMGKVRDNPRISSPQIAADLKADYNIEVTPQTARNVITKAGYNGRAASKKPCINLCNGESASSLQRSI</sequence>
<dbReference type="GO" id="GO:0006313">
    <property type="term" value="P:DNA transposition"/>
    <property type="evidence" value="ECO:0007669"/>
    <property type="project" value="InterPro"/>
</dbReference>
<name>A0A4Y2FV68_ARAVE</name>
<evidence type="ECO:0000313" key="2">
    <source>
        <dbReference type="EMBL" id="GBM44335.1"/>
    </source>
</evidence>
<dbReference type="GO" id="GO:0003677">
    <property type="term" value="F:DNA binding"/>
    <property type="evidence" value="ECO:0007669"/>
    <property type="project" value="InterPro"/>
</dbReference>
<accession>A0A4Y2FV68</accession>
<dbReference type="EMBL" id="BGPR01001061">
    <property type="protein sequence ID" value="GBM44335.1"/>
    <property type="molecule type" value="Genomic_DNA"/>
</dbReference>
<dbReference type="GO" id="GO:0015074">
    <property type="term" value="P:DNA integration"/>
    <property type="evidence" value="ECO:0007669"/>
    <property type="project" value="InterPro"/>
</dbReference>
<feature type="domain" description="Transposase Tc1-like" evidence="1">
    <location>
        <begin position="31"/>
        <end position="85"/>
    </location>
</feature>
<comment type="caution">
    <text evidence="2">The sequence shown here is derived from an EMBL/GenBank/DDBJ whole genome shotgun (WGS) entry which is preliminary data.</text>
</comment>
<dbReference type="AlphaFoldDB" id="A0A4Y2FV68"/>
<evidence type="ECO:0000259" key="1">
    <source>
        <dbReference type="Pfam" id="PF01498"/>
    </source>
</evidence>
<protein>
    <recommendedName>
        <fullName evidence="1">Transposase Tc1-like domain-containing protein</fullName>
    </recommendedName>
</protein>
<organism evidence="2 3">
    <name type="scientific">Araneus ventricosus</name>
    <name type="common">Orbweaver spider</name>
    <name type="synonym">Epeira ventricosa</name>
    <dbReference type="NCBI Taxonomy" id="182803"/>
    <lineage>
        <taxon>Eukaryota</taxon>
        <taxon>Metazoa</taxon>
        <taxon>Ecdysozoa</taxon>
        <taxon>Arthropoda</taxon>
        <taxon>Chelicerata</taxon>
        <taxon>Arachnida</taxon>
        <taxon>Araneae</taxon>
        <taxon>Araneomorphae</taxon>
        <taxon>Entelegynae</taxon>
        <taxon>Araneoidea</taxon>
        <taxon>Araneidae</taxon>
        <taxon>Araneus</taxon>
    </lineage>
</organism>